<gene>
    <name evidence="2" type="ORF">SAMN05216464_1342</name>
</gene>
<keyword evidence="3" id="KW-1185">Reference proteome</keyword>
<dbReference type="EMBL" id="FNAI01000034">
    <property type="protein sequence ID" value="SDF80868.1"/>
    <property type="molecule type" value="Genomic_DNA"/>
</dbReference>
<accession>A0A1G7P3J1</accession>
<organism evidence="2 3">
    <name type="scientific">Mucilaginibacter pineti</name>
    <dbReference type="NCBI Taxonomy" id="1391627"/>
    <lineage>
        <taxon>Bacteria</taxon>
        <taxon>Pseudomonadati</taxon>
        <taxon>Bacteroidota</taxon>
        <taxon>Sphingobacteriia</taxon>
        <taxon>Sphingobacteriales</taxon>
        <taxon>Sphingobacteriaceae</taxon>
        <taxon>Mucilaginibacter</taxon>
    </lineage>
</organism>
<sequence length="93" mass="9520">MKALKMGIIALVLGGGIAITQSSFRSAETDTLWGNNSGTFVNLTGIAEDNSDNPADGTYSCAESARVCTGTSATTPTQISDLSNQSPGTFSLN</sequence>
<dbReference type="Proteomes" id="UP000199072">
    <property type="component" value="Unassembled WGS sequence"/>
</dbReference>
<evidence type="ECO:0000256" key="1">
    <source>
        <dbReference type="SAM" id="MobiDB-lite"/>
    </source>
</evidence>
<protein>
    <submittedName>
        <fullName evidence="2">Uncharacterized protein</fullName>
    </submittedName>
</protein>
<reference evidence="2 3" key="1">
    <citation type="submission" date="2016-10" db="EMBL/GenBank/DDBJ databases">
        <authorList>
            <person name="de Groot N.N."/>
        </authorList>
    </citation>
    <scope>NUCLEOTIDE SEQUENCE [LARGE SCALE GENOMIC DNA]</scope>
    <source>
        <strain evidence="2 3">47C3B</strain>
    </source>
</reference>
<name>A0A1G7P3J1_9SPHI</name>
<evidence type="ECO:0000313" key="2">
    <source>
        <dbReference type="EMBL" id="SDF80868.1"/>
    </source>
</evidence>
<dbReference type="RefSeq" id="WP_091157848.1">
    <property type="nucleotide sequence ID" value="NZ_FNAI01000034.1"/>
</dbReference>
<dbReference type="AlphaFoldDB" id="A0A1G7P3J1"/>
<feature type="region of interest" description="Disordered" evidence="1">
    <location>
        <begin position="71"/>
        <end position="93"/>
    </location>
</feature>
<proteinExistence type="predicted"/>
<evidence type="ECO:0000313" key="3">
    <source>
        <dbReference type="Proteomes" id="UP000199072"/>
    </source>
</evidence>